<dbReference type="Proteomes" id="UP000663845">
    <property type="component" value="Unassembled WGS sequence"/>
</dbReference>
<evidence type="ECO:0000259" key="2">
    <source>
        <dbReference type="Pfam" id="PF00135"/>
    </source>
</evidence>
<name>A0A815KB33_9BILA</name>
<dbReference type="SUPFAM" id="SSF53474">
    <property type="entry name" value="alpha/beta-Hydrolases"/>
    <property type="match status" value="1"/>
</dbReference>
<dbReference type="EMBL" id="CAJNOG010000970">
    <property type="protein sequence ID" value="CAF1390708.1"/>
    <property type="molecule type" value="Genomic_DNA"/>
</dbReference>
<dbReference type="Gene3D" id="3.40.50.1820">
    <property type="entry name" value="alpha/beta hydrolase"/>
    <property type="match status" value="1"/>
</dbReference>
<gene>
    <name evidence="3" type="ORF">JYZ213_LOCUS37191</name>
</gene>
<feature type="signal peptide" evidence="1">
    <location>
        <begin position="1"/>
        <end position="18"/>
    </location>
</feature>
<reference evidence="3" key="1">
    <citation type="submission" date="2021-02" db="EMBL/GenBank/DDBJ databases">
        <authorList>
            <person name="Nowell W R."/>
        </authorList>
    </citation>
    <scope>NUCLEOTIDE SEQUENCE</scope>
</reference>
<dbReference type="InterPro" id="IPR029058">
    <property type="entry name" value="AB_hydrolase_fold"/>
</dbReference>
<sequence>MFVNLIFILTFSIQNICANEPATVHTQYGDILGYQTNLARVFYGIPFAQPPVGTLRWQSPVPITKWDPKVINATQPPPACAQAESTITSIRTPVIIKLYFVNNTHIIVLMNQQHALSILVLGLTPSILASIDNRLIARGIDAKSLAVTNTSLADAEIARVASSKNWNGVIVGYGVRNDSEWFERLMQIIHNANPNIVLINHHGPDDVENAIERHFNIQLPLITS</sequence>
<keyword evidence="1" id="KW-0732">Signal</keyword>
<dbReference type="AlphaFoldDB" id="A0A815KB33"/>
<proteinExistence type="predicted"/>
<comment type="caution">
    <text evidence="3">The sequence shown here is derived from an EMBL/GenBank/DDBJ whole genome shotgun (WGS) entry which is preliminary data.</text>
</comment>
<dbReference type="PANTHER" id="PTHR45570">
    <property type="entry name" value="CARBOXYLIC ESTER HYDROLASE"/>
    <property type="match status" value="1"/>
</dbReference>
<accession>A0A815KB33</accession>
<evidence type="ECO:0000313" key="4">
    <source>
        <dbReference type="Proteomes" id="UP000663845"/>
    </source>
</evidence>
<feature type="chain" id="PRO_5032994345" description="Carboxylesterase type B domain-containing protein" evidence="1">
    <location>
        <begin position="19"/>
        <end position="224"/>
    </location>
</feature>
<protein>
    <recommendedName>
        <fullName evidence="2">Carboxylesterase type B domain-containing protein</fullName>
    </recommendedName>
</protein>
<dbReference type="InterPro" id="IPR002018">
    <property type="entry name" value="CarbesteraseB"/>
</dbReference>
<evidence type="ECO:0000313" key="3">
    <source>
        <dbReference type="EMBL" id="CAF1390708.1"/>
    </source>
</evidence>
<dbReference type="Pfam" id="PF00135">
    <property type="entry name" value="COesterase"/>
    <property type="match status" value="1"/>
</dbReference>
<feature type="domain" description="Carboxylesterase type B" evidence="2">
    <location>
        <begin position="22"/>
        <end position="88"/>
    </location>
</feature>
<evidence type="ECO:0000256" key="1">
    <source>
        <dbReference type="SAM" id="SignalP"/>
    </source>
</evidence>
<organism evidence="3 4">
    <name type="scientific">Adineta steineri</name>
    <dbReference type="NCBI Taxonomy" id="433720"/>
    <lineage>
        <taxon>Eukaryota</taxon>
        <taxon>Metazoa</taxon>
        <taxon>Spiralia</taxon>
        <taxon>Gnathifera</taxon>
        <taxon>Rotifera</taxon>
        <taxon>Eurotatoria</taxon>
        <taxon>Bdelloidea</taxon>
        <taxon>Adinetida</taxon>
        <taxon>Adinetidae</taxon>
        <taxon>Adineta</taxon>
    </lineage>
</organism>